<sequence length="139" mass="15553">MTVIYCTVPPSYSGCSVNATVLQGEMDRVGFGRTSRFDLEVATGGRWFGLYLSIERMIDLLTRHQLLDHILHSSQSTPNSSMLLQGSESRCRIGDESSEYSSDLNLKTGRVISLSEYHQLSDLLDIAMWLEAISCTNRL</sequence>
<reference evidence="1" key="2">
    <citation type="submission" date="2019-07" db="EMBL/GenBank/DDBJ databases">
        <authorList>
            <person name="Yang Y."/>
            <person name="Bocs S."/>
            <person name="Baudouin L."/>
        </authorList>
    </citation>
    <scope>NUCLEOTIDE SEQUENCE</scope>
    <source>
        <tissue evidence="1">Spear leaf of Hainan Tall coconut</tissue>
    </source>
</reference>
<evidence type="ECO:0000313" key="1">
    <source>
        <dbReference type="EMBL" id="KAG1326600.1"/>
    </source>
</evidence>
<reference evidence="1" key="1">
    <citation type="journal article" date="2017" name="Gigascience">
        <title>The genome draft of coconut (Cocos nucifera).</title>
        <authorList>
            <person name="Xiao Y."/>
            <person name="Xu P."/>
            <person name="Fan H."/>
            <person name="Baudouin L."/>
            <person name="Xia W."/>
            <person name="Bocs S."/>
            <person name="Xu J."/>
            <person name="Li Q."/>
            <person name="Guo A."/>
            <person name="Zhou L."/>
            <person name="Li J."/>
            <person name="Wu Y."/>
            <person name="Ma Z."/>
            <person name="Armero A."/>
            <person name="Issali A.E."/>
            <person name="Liu N."/>
            <person name="Peng M."/>
            <person name="Yang Y."/>
        </authorList>
    </citation>
    <scope>NUCLEOTIDE SEQUENCE</scope>
    <source>
        <tissue evidence="1">Spear leaf of Hainan Tall coconut</tissue>
    </source>
</reference>
<accession>A0A8K0HUV8</accession>
<comment type="caution">
    <text evidence="1">The sequence shown here is derived from an EMBL/GenBank/DDBJ whole genome shotgun (WGS) entry which is preliminary data.</text>
</comment>
<gene>
    <name evidence="1" type="ORF">COCNU_01G005340</name>
</gene>
<dbReference type="EMBL" id="CM017872">
    <property type="protein sequence ID" value="KAG1326600.1"/>
    <property type="molecule type" value="Genomic_DNA"/>
</dbReference>
<keyword evidence="2" id="KW-1185">Reference proteome</keyword>
<dbReference type="AlphaFoldDB" id="A0A8K0HUV8"/>
<organism evidence="1 2">
    <name type="scientific">Cocos nucifera</name>
    <name type="common">Coconut palm</name>
    <dbReference type="NCBI Taxonomy" id="13894"/>
    <lineage>
        <taxon>Eukaryota</taxon>
        <taxon>Viridiplantae</taxon>
        <taxon>Streptophyta</taxon>
        <taxon>Embryophyta</taxon>
        <taxon>Tracheophyta</taxon>
        <taxon>Spermatophyta</taxon>
        <taxon>Magnoliopsida</taxon>
        <taxon>Liliopsida</taxon>
        <taxon>Arecaceae</taxon>
        <taxon>Arecoideae</taxon>
        <taxon>Cocoseae</taxon>
        <taxon>Attaleinae</taxon>
        <taxon>Cocos</taxon>
    </lineage>
</organism>
<proteinExistence type="predicted"/>
<name>A0A8K0HUV8_COCNU</name>
<protein>
    <submittedName>
        <fullName evidence="1">Uncharacterized protein</fullName>
    </submittedName>
</protein>
<dbReference type="Proteomes" id="UP000797356">
    <property type="component" value="Chromosome 1"/>
</dbReference>
<evidence type="ECO:0000313" key="2">
    <source>
        <dbReference type="Proteomes" id="UP000797356"/>
    </source>
</evidence>